<accession>A0A067P6F8</accession>
<dbReference type="AlphaFoldDB" id="A0A067P6F8"/>
<protein>
    <submittedName>
        <fullName evidence="1">Uncharacterized protein</fullName>
    </submittedName>
</protein>
<feature type="non-terminal residue" evidence="1">
    <location>
        <position position="135"/>
    </location>
</feature>
<gene>
    <name evidence="1" type="ORF">JAAARDRAFT_85535</name>
</gene>
<keyword evidence="2" id="KW-1185">Reference proteome</keyword>
<dbReference type="STRING" id="933084.A0A067P6F8"/>
<dbReference type="HOGENOM" id="CLU_154053_0_0_1"/>
<reference evidence="2" key="1">
    <citation type="journal article" date="2014" name="Proc. Natl. Acad. Sci. U.S.A.">
        <title>Extensive sampling of basidiomycete genomes demonstrates inadequacy of the white-rot/brown-rot paradigm for wood decay fungi.</title>
        <authorList>
            <person name="Riley R."/>
            <person name="Salamov A.A."/>
            <person name="Brown D.W."/>
            <person name="Nagy L.G."/>
            <person name="Floudas D."/>
            <person name="Held B.W."/>
            <person name="Levasseur A."/>
            <person name="Lombard V."/>
            <person name="Morin E."/>
            <person name="Otillar R."/>
            <person name="Lindquist E.A."/>
            <person name="Sun H."/>
            <person name="LaButti K.M."/>
            <person name="Schmutz J."/>
            <person name="Jabbour D."/>
            <person name="Luo H."/>
            <person name="Baker S.E."/>
            <person name="Pisabarro A.G."/>
            <person name="Walton J.D."/>
            <person name="Blanchette R.A."/>
            <person name="Henrissat B."/>
            <person name="Martin F."/>
            <person name="Cullen D."/>
            <person name="Hibbett D.S."/>
            <person name="Grigoriev I.V."/>
        </authorList>
    </citation>
    <scope>NUCLEOTIDE SEQUENCE [LARGE SCALE GENOMIC DNA]</scope>
    <source>
        <strain evidence="2">MUCL 33604</strain>
    </source>
</reference>
<dbReference type="InParanoid" id="A0A067P6F8"/>
<name>A0A067P6F8_9AGAM</name>
<dbReference type="OrthoDB" id="3158924at2759"/>
<dbReference type="EMBL" id="KL197786">
    <property type="protein sequence ID" value="KDQ49405.1"/>
    <property type="molecule type" value="Genomic_DNA"/>
</dbReference>
<organism evidence="1 2">
    <name type="scientific">Jaapia argillacea MUCL 33604</name>
    <dbReference type="NCBI Taxonomy" id="933084"/>
    <lineage>
        <taxon>Eukaryota</taxon>
        <taxon>Fungi</taxon>
        <taxon>Dikarya</taxon>
        <taxon>Basidiomycota</taxon>
        <taxon>Agaricomycotina</taxon>
        <taxon>Agaricomycetes</taxon>
        <taxon>Agaricomycetidae</taxon>
        <taxon>Jaapiales</taxon>
        <taxon>Jaapiaceae</taxon>
        <taxon>Jaapia</taxon>
    </lineage>
</organism>
<proteinExistence type="predicted"/>
<evidence type="ECO:0000313" key="2">
    <source>
        <dbReference type="Proteomes" id="UP000027265"/>
    </source>
</evidence>
<sequence length="135" mass="15542">MPGVKDFAITVLDNLMKAHDAIIKARVNQTHQANKRWRQEDELVVGDMVYLSTENLALLKGHARKLMLKFVGPYEIMGAVPIHPVFHASLLRKHKASDDVLFPRQESRVPYNFGEDNEAEWLVEERTSHPWKGKK</sequence>
<dbReference type="Proteomes" id="UP000027265">
    <property type="component" value="Unassembled WGS sequence"/>
</dbReference>
<evidence type="ECO:0000313" key="1">
    <source>
        <dbReference type="EMBL" id="KDQ49405.1"/>
    </source>
</evidence>